<feature type="transmembrane region" description="Helical" evidence="1">
    <location>
        <begin position="150"/>
        <end position="169"/>
    </location>
</feature>
<gene>
    <name evidence="2" type="ORF">DdX_20986</name>
</gene>
<name>A0AAD4QRK9_9BILA</name>
<evidence type="ECO:0000256" key="1">
    <source>
        <dbReference type="SAM" id="Phobius"/>
    </source>
</evidence>
<comment type="caution">
    <text evidence="2">The sequence shown here is derived from an EMBL/GenBank/DDBJ whole genome shotgun (WGS) entry which is preliminary data.</text>
</comment>
<dbReference type="Proteomes" id="UP001201812">
    <property type="component" value="Unassembled WGS sequence"/>
</dbReference>
<dbReference type="Pfam" id="PF10318">
    <property type="entry name" value="7TM_GPCR_Srh"/>
    <property type="match status" value="1"/>
</dbReference>
<sequence length="458" mass="52147">MFNDQLGNALTIDDVYNGTLVAPYSILLYISAALSTMMFLLTVYTVLRHSTTSMSYYKLFILNCVLWGYLYTLFICQLQPVLLTPLIIGYLDGILADFFNDVDTDFNLVMATTVFFTNYVTGLILSILYRFLLLRNANRVIRVISRPLGLFVLILCLSIVTCLCSYYFIQNLRIPQEVFMAKISDAYPNLVSVFNDHRMLGYYCEGDNTANVAIFMILPISAMIMLVWFNAFLCTKHKRYGRRLLSRQTVASRMPTTTNAVTTLSANNPTMVQTHRLQTQLQRMNTLLIGPFVLGLICLALKLRHSDAFVIIFTALSSTSEVGPLRGPHFARKRETEKAIRAYHLLRTWKVPVISSQVKATLSQVHVKVRMKRMASGDSSQDSEAFLEGRRTSQVFTTQSFRDSQPSRQRSGPKLLLTQRLKRAQTMPRLAKPATTVTRVVRFKNVPNRFNLTIRSVE</sequence>
<dbReference type="AlphaFoldDB" id="A0AAD4QRK9"/>
<evidence type="ECO:0000313" key="3">
    <source>
        <dbReference type="Proteomes" id="UP001201812"/>
    </source>
</evidence>
<feature type="transmembrane region" description="Helical" evidence="1">
    <location>
        <begin position="59"/>
        <end position="88"/>
    </location>
</feature>
<evidence type="ECO:0000313" key="2">
    <source>
        <dbReference type="EMBL" id="KAI1692883.1"/>
    </source>
</evidence>
<feature type="transmembrane region" description="Helical" evidence="1">
    <location>
        <begin position="284"/>
        <end position="302"/>
    </location>
</feature>
<keyword evidence="3" id="KW-1185">Reference proteome</keyword>
<reference evidence="2" key="1">
    <citation type="submission" date="2022-01" db="EMBL/GenBank/DDBJ databases">
        <title>Genome Sequence Resource for Two Populations of Ditylenchus destructor, the Migratory Endoparasitic Phytonematode.</title>
        <authorList>
            <person name="Zhang H."/>
            <person name="Lin R."/>
            <person name="Xie B."/>
        </authorList>
    </citation>
    <scope>NUCLEOTIDE SEQUENCE</scope>
    <source>
        <strain evidence="2">BazhouSP</strain>
    </source>
</reference>
<keyword evidence="1" id="KW-0812">Transmembrane</keyword>
<keyword evidence="1" id="KW-0472">Membrane</keyword>
<keyword evidence="1" id="KW-1133">Transmembrane helix</keyword>
<feature type="transmembrane region" description="Helical" evidence="1">
    <location>
        <begin position="26"/>
        <end position="47"/>
    </location>
</feature>
<dbReference type="InterPro" id="IPR019422">
    <property type="entry name" value="7TM_GPCR_serpentine_rcpt_Srh"/>
</dbReference>
<feature type="transmembrane region" description="Helical" evidence="1">
    <location>
        <begin position="212"/>
        <end position="233"/>
    </location>
</feature>
<dbReference type="EMBL" id="JAKKPZ010000702">
    <property type="protein sequence ID" value="KAI1692883.1"/>
    <property type="molecule type" value="Genomic_DNA"/>
</dbReference>
<accession>A0AAD4QRK9</accession>
<organism evidence="2 3">
    <name type="scientific">Ditylenchus destructor</name>
    <dbReference type="NCBI Taxonomy" id="166010"/>
    <lineage>
        <taxon>Eukaryota</taxon>
        <taxon>Metazoa</taxon>
        <taxon>Ecdysozoa</taxon>
        <taxon>Nematoda</taxon>
        <taxon>Chromadorea</taxon>
        <taxon>Rhabditida</taxon>
        <taxon>Tylenchina</taxon>
        <taxon>Tylenchomorpha</taxon>
        <taxon>Sphaerularioidea</taxon>
        <taxon>Anguinidae</taxon>
        <taxon>Anguininae</taxon>
        <taxon>Ditylenchus</taxon>
    </lineage>
</organism>
<proteinExistence type="predicted"/>
<protein>
    <submittedName>
        <fullName evidence="2">Serpentine type 7TM GPCR chemoreceptor srh domain-containing protein</fullName>
    </submittedName>
</protein>
<feature type="transmembrane region" description="Helical" evidence="1">
    <location>
        <begin position="108"/>
        <end position="129"/>
    </location>
</feature>